<sequence>MMFRIVGILILIQLGIAQQVQEGSPYSRLQGLDNNYHIIDLPLVDIEALLEEDSNRDNGTPYRYGYQHYVELSTENSGIWE</sequence>
<accession>A0A381TSK2</accession>
<reference evidence="1" key="1">
    <citation type="submission" date="2018-05" db="EMBL/GenBank/DDBJ databases">
        <authorList>
            <person name="Lanie J.A."/>
            <person name="Ng W.-L."/>
            <person name="Kazmierczak K.M."/>
            <person name="Andrzejewski T.M."/>
            <person name="Davidsen T.M."/>
            <person name="Wayne K.J."/>
            <person name="Tettelin H."/>
            <person name="Glass J.I."/>
            <person name="Rusch D."/>
            <person name="Podicherti R."/>
            <person name="Tsui H.-C.T."/>
            <person name="Winkler M.E."/>
        </authorList>
    </citation>
    <scope>NUCLEOTIDE SEQUENCE</scope>
</reference>
<dbReference type="EMBL" id="UINC01005013">
    <property type="protein sequence ID" value="SVA18451.1"/>
    <property type="molecule type" value="Genomic_DNA"/>
</dbReference>
<organism evidence="1">
    <name type="scientific">marine metagenome</name>
    <dbReference type="NCBI Taxonomy" id="408172"/>
    <lineage>
        <taxon>unclassified sequences</taxon>
        <taxon>metagenomes</taxon>
        <taxon>ecological metagenomes</taxon>
    </lineage>
</organism>
<dbReference type="AlphaFoldDB" id="A0A381TSK2"/>
<proteinExistence type="predicted"/>
<gene>
    <name evidence="1" type="ORF">METZ01_LOCUS71305</name>
</gene>
<name>A0A381TSK2_9ZZZZ</name>
<evidence type="ECO:0000313" key="1">
    <source>
        <dbReference type="EMBL" id="SVA18451.1"/>
    </source>
</evidence>
<feature type="non-terminal residue" evidence="1">
    <location>
        <position position="81"/>
    </location>
</feature>
<protein>
    <submittedName>
        <fullName evidence="1">Uncharacterized protein</fullName>
    </submittedName>
</protein>